<dbReference type="InterPro" id="IPR036271">
    <property type="entry name" value="Tet_transcr_reg_TetR-rel_C_sf"/>
</dbReference>
<organism evidence="1 2">
    <name type="scientific">Ancylobacter oerskovii</name>
    <dbReference type="NCBI Taxonomy" id="459519"/>
    <lineage>
        <taxon>Bacteria</taxon>
        <taxon>Pseudomonadati</taxon>
        <taxon>Pseudomonadota</taxon>
        <taxon>Alphaproteobacteria</taxon>
        <taxon>Hyphomicrobiales</taxon>
        <taxon>Xanthobacteraceae</taxon>
        <taxon>Ancylobacter</taxon>
    </lineage>
</organism>
<dbReference type="Gene3D" id="1.10.357.10">
    <property type="entry name" value="Tetracycline Repressor, domain 2"/>
    <property type="match status" value="1"/>
</dbReference>
<gene>
    <name evidence="1" type="ORF">ACFSNC_25370</name>
</gene>
<reference evidence="2" key="1">
    <citation type="journal article" date="2019" name="Int. J. Syst. Evol. Microbiol.">
        <title>The Global Catalogue of Microorganisms (GCM) 10K type strain sequencing project: providing services to taxonomists for standard genome sequencing and annotation.</title>
        <authorList>
            <consortium name="The Broad Institute Genomics Platform"/>
            <consortium name="The Broad Institute Genome Sequencing Center for Infectious Disease"/>
            <person name="Wu L."/>
            <person name="Ma J."/>
        </authorList>
    </citation>
    <scope>NUCLEOTIDE SEQUENCE [LARGE SCALE GENOMIC DNA]</scope>
    <source>
        <strain evidence="2">CCM 7435</strain>
    </source>
</reference>
<protein>
    <submittedName>
        <fullName evidence="1">Uncharacterized protein</fullName>
    </submittedName>
</protein>
<proteinExistence type="predicted"/>
<sequence length="128" mass="13431">MDRFPPSAGGPFQAGGWLAEAVQEGAAHPVAIGKVGIARHDTHRMAAILQYHARRIHALKASPSGPFDLERFLGDYLSVRHRDNPDTGCPTAAMAAAARHQSFEACAAVAEAFACRSAGSTRGPALGQ</sequence>
<dbReference type="Proteomes" id="UP001597299">
    <property type="component" value="Unassembled WGS sequence"/>
</dbReference>
<evidence type="ECO:0000313" key="2">
    <source>
        <dbReference type="Proteomes" id="UP001597299"/>
    </source>
</evidence>
<comment type="caution">
    <text evidence="1">The sequence shown here is derived from an EMBL/GenBank/DDBJ whole genome shotgun (WGS) entry which is preliminary data.</text>
</comment>
<dbReference type="EMBL" id="JBHUHD010000004">
    <property type="protein sequence ID" value="MFD2143720.1"/>
    <property type="molecule type" value="Genomic_DNA"/>
</dbReference>
<dbReference type="SUPFAM" id="SSF48498">
    <property type="entry name" value="Tetracyclin repressor-like, C-terminal domain"/>
    <property type="match status" value="1"/>
</dbReference>
<accession>A0ABW4Z595</accession>
<name>A0ABW4Z595_9HYPH</name>
<keyword evidence="2" id="KW-1185">Reference proteome</keyword>
<evidence type="ECO:0000313" key="1">
    <source>
        <dbReference type="EMBL" id="MFD2143720.1"/>
    </source>
</evidence>